<name>K5D7R6_RHOBT</name>
<protein>
    <submittedName>
        <fullName evidence="1">Uncharacterized protein</fullName>
    </submittedName>
</protein>
<reference evidence="1 2" key="1">
    <citation type="journal article" date="2013" name="Mar. Genomics">
        <title>Expression of sulfatases in Rhodopirellula baltica and the diversity of sulfatases in the genus Rhodopirellula.</title>
        <authorList>
            <person name="Wegner C.E."/>
            <person name="Richter-Heitmann T."/>
            <person name="Klindworth A."/>
            <person name="Klockow C."/>
            <person name="Richter M."/>
            <person name="Achstetter T."/>
            <person name="Glockner F.O."/>
            <person name="Harder J."/>
        </authorList>
    </citation>
    <scope>NUCLEOTIDE SEQUENCE [LARGE SCALE GENOMIC DNA]</scope>
    <source>
        <strain evidence="1 2">SH28</strain>
    </source>
</reference>
<evidence type="ECO:0000313" key="1">
    <source>
        <dbReference type="EMBL" id="EKK02772.1"/>
    </source>
</evidence>
<sequence>MGESEAGNETWTIDPPWLSKTRYPGVGRWCSVERKPKARV</sequence>
<organism evidence="1 2">
    <name type="scientific">Rhodopirellula baltica SH28</name>
    <dbReference type="NCBI Taxonomy" id="993517"/>
    <lineage>
        <taxon>Bacteria</taxon>
        <taxon>Pseudomonadati</taxon>
        <taxon>Planctomycetota</taxon>
        <taxon>Planctomycetia</taxon>
        <taxon>Pirellulales</taxon>
        <taxon>Pirellulaceae</taxon>
        <taxon>Rhodopirellula</taxon>
    </lineage>
</organism>
<evidence type="ECO:0000313" key="2">
    <source>
        <dbReference type="Proteomes" id="UP000007993"/>
    </source>
</evidence>
<dbReference type="EMBL" id="AMCW01000043">
    <property type="protein sequence ID" value="EKK02772.1"/>
    <property type="molecule type" value="Genomic_DNA"/>
</dbReference>
<proteinExistence type="predicted"/>
<dbReference type="Proteomes" id="UP000007993">
    <property type="component" value="Unassembled WGS sequence"/>
</dbReference>
<dbReference type="AlphaFoldDB" id="K5D7R6"/>
<dbReference type="RefSeq" id="WP_007331771.1">
    <property type="nucleotide sequence ID" value="NZ_AMCW01000043.1"/>
</dbReference>
<dbReference type="PATRIC" id="fig|993517.3.peg.2094"/>
<accession>K5D7R6</accession>
<gene>
    <name evidence="1" type="ORF">RBSH_01932</name>
</gene>
<comment type="caution">
    <text evidence="1">The sequence shown here is derived from an EMBL/GenBank/DDBJ whole genome shotgun (WGS) entry which is preliminary data.</text>
</comment>